<keyword evidence="7" id="KW-1185">Reference proteome</keyword>
<evidence type="ECO:0000313" key="7">
    <source>
        <dbReference type="Proteomes" id="UP000659654"/>
    </source>
</evidence>
<organism evidence="6 8">
    <name type="scientific">Bursaphelenchus xylophilus</name>
    <name type="common">Pinewood nematode worm</name>
    <name type="synonym">Aphelenchoides xylophilus</name>
    <dbReference type="NCBI Taxonomy" id="6326"/>
    <lineage>
        <taxon>Eukaryota</taxon>
        <taxon>Metazoa</taxon>
        <taxon>Ecdysozoa</taxon>
        <taxon>Nematoda</taxon>
        <taxon>Chromadorea</taxon>
        <taxon>Rhabditida</taxon>
        <taxon>Tylenchina</taxon>
        <taxon>Tylenchomorpha</taxon>
        <taxon>Aphelenchoidea</taxon>
        <taxon>Aphelenchoididae</taxon>
        <taxon>Bursaphelenchus</taxon>
    </lineage>
</organism>
<evidence type="ECO:0000256" key="1">
    <source>
        <dbReference type="ARBA" id="ARBA00022737"/>
    </source>
</evidence>
<dbReference type="PROSITE" id="PS50088">
    <property type="entry name" value="ANK_REPEAT"/>
    <property type="match status" value="2"/>
</dbReference>
<dbReference type="InterPro" id="IPR036770">
    <property type="entry name" value="Ankyrin_rpt-contain_sf"/>
</dbReference>
<dbReference type="AlphaFoldDB" id="A0A1I7S4D0"/>
<proteinExistence type="predicted"/>
<dbReference type="eggNOG" id="KOG4177">
    <property type="taxonomic scope" value="Eukaryota"/>
</dbReference>
<dbReference type="OrthoDB" id="5803825at2759"/>
<reference evidence="8" key="1">
    <citation type="submission" date="2016-11" db="UniProtKB">
        <authorList>
            <consortium name="WormBaseParasite"/>
        </authorList>
    </citation>
    <scope>IDENTIFICATION</scope>
</reference>
<feature type="repeat" description="ANK" evidence="3">
    <location>
        <begin position="80"/>
        <end position="112"/>
    </location>
</feature>
<gene>
    <name evidence="4" type="ORF">BXYJ_LOCUS9664</name>
</gene>
<dbReference type="Proteomes" id="UP000582659">
    <property type="component" value="Unassembled WGS sequence"/>
</dbReference>
<dbReference type="PANTHER" id="PTHR24201">
    <property type="entry name" value="ANK_REP_REGION DOMAIN-CONTAINING PROTEIN"/>
    <property type="match status" value="1"/>
</dbReference>
<dbReference type="PROSITE" id="PS50297">
    <property type="entry name" value="ANK_REP_REGION"/>
    <property type="match status" value="1"/>
</dbReference>
<evidence type="ECO:0000313" key="5">
    <source>
        <dbReference type="EMBL" id="CAG9116968.1"/>
    </source>
</evidence>
<dbReference type="SMR" id="A0A1I7S4D0"/>
<dbReference type="Proteomes" id="UP000659654">
    <property type="component" value="Unassembled WGS sequence"/>
</dbReference>
<protein>
    <submittedName>
        <fullName evidence="4">(pine wood nematode) hypothetical protein</fullName>
    </submittedName>
</protein>
<reference evidence="5" key="2">
    <citation type="submission" date="2020-08" db="EMBL/GenBank/DDBJ databases">
        <authorList>
            <person name="Kikuchi T."/>
        </authorList>
    </citation>
    <scope>NUCLEOTIDE SEQUENCE</scope>
    <source>
        <strain evidence="4">Ka4C1</strain>
    </source>
</reference>
<dbReference type="EMBL" id="CAJFCV020000004">
    <property type="protein sequence ID" value="CAG9116968.1"/>
    <property type="molecule type" value="Genomic_DNA"/>
</dbReference>
<dbReference type="EMBL" id="CAJFDI010000004">
    <property type="protein sequence ID" value="CAD5227119.1"/>
    <property type="molecule type" value="Genomic_DNA"/>
</dbReference>
<dbReference type="InterPro" id="IPR002110">
    <property type="entry name" value="Ankyrin_rpt"/>
</dbReference>
<dbReference type="SMART" id="SM00248">
    <property type="entry name" value="ANK"/>
    <property type="match status" value="2"/>
</dbReference>
<dbReference type="Proteomes" id="UP000095284">
    <property type="component" value="Unplaced"/>
</dbReference>
<evidence type="ECO:0000256" key="2">
    <source>
        <dbReference type="ARBA" id="ARBA00023043"/>
    </source>
</evidence>
<name>A0A1I7S4D0_BURXY</name>
<evidence type="ECO:0000313" key="8">
    <source>
        <dbReference type="WBParaSite" id="BXY_0786300.1"/>
    </source>
</evidence>
<dbReference type="PANTHER" id="PTHR24201:SF15">
    <property type="entry name" value="ANKYRIN REPEAT DOMAIN-CONTAINING PROTEIN 66"/>
    <property type="match status" value="1"/>
</dbReference>
<dbReference type="InterPro" id="IPR050776">
    <property type="entry name" value="Ank_Repeat/CDKN_Inhibitor"/>
</dbReference>
<dbReference type="Pfam" id="PF12796">
    <property type="entry name" value="Ank_2"/>
    <property type="match status" value="1"/>
</dbReference>
<keyword evidence="2 3" id="KW-0040">ANK repeat</keyword>
<feature type="repeat" description="ANK" evidence="3">
    <location>
        <begin position="47"/>
        <end position="79"/>
    </location>
</feature>
<accession>A0A1I7S4D0</accession>
<keyword evidence="1" id="KW-0677">Repeat</keyword>
<dbReference type="Gene3D" id="1.25.40.20">
    <property type="entry name" value="Ankyrin repeat-containing domain"/>
    <property type="match status" value="1"/>
</dbReference>
<dbReference type="WBParaSite" id="BXY_0786300.1">
    <property type="protein sequence ID" value="BXY_0786300.1"/>
    <property type="gene ID" value="BXY_0786300"/>
</dbReference>
<evidence type="ECO:0000313" key="6">
    <source>
        <dbReference type="Proteomes" id="UP000095284"/>
    </source>
</evidence>
<dbReference type="SUPFAM" id="SSF48403">
    <property type="entry name" value="Ankyrin repeat"/>
    <property type="match status" value="1"/>
</dbReference>
<evidence type="ECO:0000313" key="4">
    <source>
        <dbReference type="EMBL" id="CAD5227119.1"/>
    </source>
</evidence>
<evidence type="ECO:0000256" key="3">
    <source>
        <dbReference type="PROSITE-ProRule" id="PRU00023"/>
    </source>
</evidence>
<sequence>MRPSSSSDAMELMDRFSQLKEAIRITDQVWCMNILASGFPIDFVDEMGATALHYAAKSGSIRMVNILLNQGAQPDIADCLGFTPFLISARYGYLDIVKRLSQSGANPEKETALGMKSQCLADLAGHPHVVAALHTNTLEAAKDLKTARERFTGIHEDSLIFVKTSPAKRRSILGILKPLRLKRRRD</sequence>